<evidence type="ECO:0000256" key="1">
    <source>
        <dbReference type="ARBA" id="ARBA00022679"/>
    </source>
</evidence>
<dbReference type="Pfam" id="PF01144">
    <property type="entry name" value="CoA_trans"/>
    <property type="match status" value="1"/>
</dbReference>
<dbReference type="Gene3D" id="3.40.1080.10">
    <property type="entry name" value="Glutaconate Coenzyme A-transferase"/>
    <property type="match status" value="1"/>
</dbReference>
<keyword evidence="1 2" id="KW-0808">Transferase</keyword>
<dbReference type="NCBIfam" id="TIGR02429">
    <property type="entry name" value="pcaI_scoA_fam"/>
    <property type="match status" value="1"/>
</dbReference>
<proteinExistence type="predicted"/>
<reference evidence="2 3" key="1">
    <citation type="submission" date="2018-09" db="EMBL/GenBank/DDBJ databases">
        <title>Genome comparison of Alicycliphilus sp. BQ1, a polyurethanolytic bacterium, with its closest phylogenetic relatives Alicycliphilus denitrificans BC and K601, unable to attack polyurethane.</title>
        <authorList>
            <person name="Loza-Tavera H."/>
            <person name="Lozano L."/>
            <person name="Cevallos M."/>
            <person name="Maya-Lucas O."/>
            <person name="Garcia-Mena J."/>
            <person name="Hernandez J."/>
        </authorList>
    </citation>
    <scope>NUCLEOTIDE SEQUENCE [LARGE SCALE GENOMIC DNA]</scope>
    <source>
        <strain evidence="2 3">BQ1</strain>
    </source>
</reference>
<evidence type="ECO:0000313" key="2">
    <source>
        <dbReference type="EMBL" id="RKJ97114.1"/>
    </source>
</evidence>
<protein>
    <submittedName>
        <fullName evidence="2">3-oxoacid CoA-transferase subunit A</fullName>
    </submittedName>
</protein>
<dbReference type="InterPro" id="IPR012792">
    <property type="entry name" value="3-oxoacid_CoA-transf_A"/>
</dbReference>
<accession>A0A3R7FFQ6</accession>
<dbReference type="SMART" id="SM00882">
    <property type="entry name" value="CoA_trans"/>
    <property type="match status" value="1"/>
</dbReference>
<sequence>MFENKEFDLATAVADIPSGASIFVGGFGGSGIPARLLQALCETTLASDLTLINNNAGAGDPGFNRLVDTGRVKRLVCSYPRMPGSGNIRKLVEEGRVVLEVMPQGTLVERMRAAGAGLGPFFTPTGYGTAFAEGKECRVVNGKGYVLEQPLAADFAFVRASVADRAGNLVYRYAQRNFGPVMCMAAAVTLVEVEQVVAPGEIDPCQVVTPGILVDRIVKV</sequence>
<gene>
    <name evidence="2" type="ORF">CE154_014070</name>
</gene>
<evidence type="ECO:0000313" key="3">
    <source>
        <dbReference type="Proteomes" id="UP000216225"/>
    </source>
</evidence>
<dbReference type="Proteomes" id="UP000216225">
    <property type="component" value="Unassembled WGS sequence"/>
</dbReference>
<organism evidence="2 3">
    <name type="scientific">Alicycliphilus denitrificans</name>
    <dbReference type="NCBI Taxonomy" id="179636"/>
    <lineage>
        <taxon>Bacteria</taxon>
        <taxon>Pseudomonadati</taxon>
        <taxon>Pseudomonadota</taxon>
        <taxon>Betaproteobacteria</taxon>
        <taxon>Burkholderiales</taxon>
        <taxon>Comamonadaceae</taxon>
        <taxon>Alicycliphilus</taxon>
    </lineage>
</organism>
<dbReference type="RefSeq" id="WP_094439006.1">
    <property type="nucleotide sequence ID" value="NZ_NKDB02000002.1"/>
</dbReference>
<name>A0A3R7FFQ6_9BURK</name>
<dbReference type="EMBL" id="NKDB02000002">
    <property type="protein sequence ID" value="RKJ97114.1"/>
    <property type="molecule type" value="Genomic_DNA"/>
</dbReference>
<dbReference type="InterPro" id="IPR004165">
    <property type="entry name" value="CoA_trans_fam_I"/>
</dbReference>
<dbReference type="PANTHER" id="PTHR13707">
    <property type="entry name" value="KETOACID-COENZYME A TRANSFERASE"/>
    <property type="match status" value="1"/>
</dbReference>
<dbReference type="GO" id="GO:0008410">
    <property type="term" value="F:CoA-transferase activity"/>
    <property type="evidence" value="ECO:0007669"/>
    <property type="project" value="InterPro"/>
</dbReference>
<dbReference type="InterPro" id="IPR037171">
    <property type="entry name" value="NagB/RpiA_transferase-like"/>
</dbReference>
<dbReference type="PANTHER" id="PTHR13707:SF60">
    <property type="entry name" value="ACETATE COA-TRANSFERASE SUBUNIT ALPHA"/>
    <property type="match status" value="1"/>
</dbReference>
<dbReference type="SUPFAM" id="SSF100950">
    <property type="entry name" value="NagB/RpiA/CoA transferase-like"/>
    <property type="match status" value="1"/>
</dbReference>
<comment type="caution">
    <text evidence="2">The sequence shown here is derived from an EMBL/GenBank/DDBJ whole genome shotgun (WGS) entry which is preliminary data.</text>
</comment>
<dbReference type="AlphaFoldDB" id="A0A3R7FFQ6"/>